<feature type="binding site" evidence="11">
    <location>
        <position position="287"/>
    </location>
    <ligand>
        <name>ATP</name>
        <dbReference type="ChEBI" id="CHEBI:30616"/>
    </ligand>
</feature>
<feature type="domain" description="THUMP" evidence="14">
    <location>
        <begin position="58"/>
        <end position="157"/>
    </location>
</feature>
<comment type="similarity">
    <text evidence="11">Belongs to the ThiI family.</text>
</comment>
<evidence type="ECO:0000313" key="16">
    <source>
        <dbReference type="EMBL" id="QGR21824.1"/>
    </source>
</evidence>
<keyword evidence="5 11" id="KW-0547">Nucleotide-binding</keyword>
<evidence type="ECO:0000256" key="9">
    <source>
        <dbReference type="ARBA" id="ARBA00023157"/>
    </source>
</evidence>
<keyword evidence="9" id="KW-1015">Disulfide bond</keyword>
<accession>A0A650CVC1</accession>
<dbReference type="InterPro" id="IPR014729">
    <property type="entry name" value="Rossmann-like_a/b/a_fold"/>
</dbReference>
<dbReference type="InterPro" id="IPR036873">
    <property type="entry name" value="Rhodanese-like_dom_sf"/>
</dbReference>
<evidence type="ECO:0000256" key="2">
    <source>
        <dbReference type="ARBA" id="ARBA00022490"/>
    </source>
</evidence>
<evidence type="ECO:0000256" key="1">
    <source>
        <dbReference type="ARBA" id="ARBA00004496"/>
    </source>
</evidence>
<dbReference type="HAMAP" id="MF_00021">
    <property type="entry name" value="ThiI"/>
    <property type="match status" value="1"/>
</dbReference>
<organism evidence="16 17">
    <name type="scientific">Acidianus ambivalens</name>
    <name type="common">Desulfurolobus ambivalens</name>
    <dbReference type="NCBI Taxonomy" id="2283"/>
    <lineage>
        <taxon>Archaea</taxon>
        <taxon>Thermoproteota</taxon>
        <taxon>Thermoprotei</taxon>
        <taxon>Sulfolobales</taxon>
        <taxon>Sulfolobaceae</taxon>
        <taxon>Acidianus</taxon>
    </lineage>
</organism>
<dbReference type="EC" id="2.8.1.4" evidence="11"/>
<protein>
    <recommendedName>
        <fullName evidence="11">tRNA sulfurtransferase</fullName>
        <ecNumber evidence="11">2.8.1.4</ecNumber>
    </recommendedName>
    <alternativeName>
        <fullName evidence="11">Sulfur carrier protein ThiS sulfurtransferase</fullName>
    </alternativeName>
    <alternativeName>
        <fullName evidence="11">Thiamine biosynthesis protein ThiI</fullName>
    </alternativeName>
    <alternativeName>
        <fullName evidence="11">tRNA 4-thiouridine synthase</fullName>
    </alternativeName>
</protein>
<dbReference type="InterPro" id="IPR020536">
    <property type="entry name" value="ThiI_AANH"/>
</dbReference>
<evidence type="ECO:0000256" key="3">
    <source>
        <dbReference type="ARBA" id="ARBA00022555"/>
    </source>
</evidence>
<dbReference type="GO" id="GO:0009229">
    <property type="term" value="P:thiamine diphosphate biosynthetic process"/>
    <property type="evidence" value="ECO:0007669"/>
    <property type="project" value="UniProtKB-UniRule"/>
</dbReference>
<dbReference type="GO" id="GO:0002937">
    <property type="term" value="P:tRNA 4-thiouridine biosynthesis"/>
    <property type="evidence" value="ECO:0007669"/>
    <property type="project" value="TreeGrafter"/>
</dbReference>
<dbReference type="PROSITE" id="PS51165">
    <property type="entry name" value="THUMP"/>
    <property type="match status" value="1"/>
</dbReference>
<feature type="binding site" evidence="11">
    <location>
        <begin position="175"/>
        <end position="176"/>
    </location>
    <ligand>
        <name>ATP</name>
        <dbReference type="ChEBI" id="CHEBI:30616"/>
    </ligand>
</feature>
<keyword evidence="4 11" id="KW-0808">Transferase</keyword>
<dbReference type="Pfam" id="PF02568">
    <property type="entry name" value="ThiI"/>
    <property type="match status" value="1"/>
</dbReference>
<feature type="active site" description="Cysteine persulfide intermediate" evidence="11">
    <location>
        <position position="437"/>
    </location>
</feature>
<dbReference type="InterPro" id="IPR054173">
    <property type="entry name" value="ThiI_fer"/>
</dbReference>
<dbReference type="SMART" id="SM00981">
    <property type="entry name" value="THUMP"/>
    <property type="match status" value="1"/>
</dbReference>
<reference evidence="16 17" key="2">
    <citation type="submission" date="2019-10" db="EMBL/GenBank/DDBJ databases">
        <title>Genome Sequences from Six Type Strain Members of the Archaeal Family Sulfolobaceae: Acidianus ambivalens, Acidianus infernus, Metallosphaera prunae, Stygiolobus azoricus, Sulfolobus metallicus, and Sulfurisphaera ohwakuensis.</title>
        <authorList>
            <person name="Counts J.A."/>
            <person name="Kelly R.M."/>
        </authorList>
    </citation>
    <scope>NUCLEOTIDE SEQUENCE [LARGE SCALE GENOMIC DNA]</scope>
    <source>
        <strain evidence="16 17">LEI 10</strain>
    </source>
</reference>
<dbReference type="GO" id="GO:0009228">
    <property type="term" value="P:thiamine biosynthetic process"/>
    <property type="evidence" value="ECO:0007669"/>
    <property type="project" value="UniProtKB-KW"/>
</dbReference>
<keyword evidence="12" id="KW-0175">Coiled coil</keyword>
<dbReference type="NCBIfam" id="TIGR00342">
    <property type="entry name" value="tRNA uracil 4-sulfurtransferase ThiI"/>
    <property type="match status" value="1"/>
</dbReference>
<dbReference type="InterPro" id="IPR050102">
    <property type="entry name" value="tRNA_sulfurtransferase_ThiI"/>
</dbReference>
<dbReference type="Gene3D" id="3.40.250.10">
    <property type="entry name" value="Rhodanese-like domain"/>
    <property type="match status" value="1"/>
</dbReference>
<gene>
    <name evidence="11 16" type="primary">thiI</name>
    <name evidence="16" type="ORF">D1866_07295</name>
    <name evidence="15" type="ORF">GFB69_07525</name>
</gene>
<dbReference type="EMBL" id="CP045482">
    <property type="protein sequence ID" value="QGR21824.1"/>
    <property type="molecule type" value="Genomic_DNA"/>
</dbReference>
<dbReference type="InterPro" id="IPR001763">
    <property type="entry name" value="Rhodanese-like_dom"/>
</dbReference>
<sequence length="467" mass="52704">MKLLIVRYDEIGVKSDIVRKKLEKLLIDNLKASASYFNCGEVKAEKGQGRIYLYGNIDCLKISSSKVFGVKSVSPAEKITFQNLNEIIDFAEKLWKNKIEGKRFAIRVRRVGKHDFTSIEAAARIADRFNGKVDLENPEVEVFVEIRQNEAYFYDEIIKGPGGLPLGSEGKALALVSGGIDSPVASWMIMKRGVALDILHCNISGPNNLSSIMKVIDKIKEWSQGYTPRVFIVDCGKIMEAIMKKVDIRLWSVAFKRALYLIAINYADKIGAKAIVTGESLGQVSSQTLSVLSGLQHKIDLLFLRPLIGFDKDEIVKLAREIGTFELSTKVPEYCALFSHKPRTKVTIEEIEKIDEALKEAVEETLKESEQMQTENYNVQIYLDKLPTSLQNTVIIDLRKEEEYEKIHLPNAIRLDPWEVMDFVLKTGKDKTYILYCEKGVVSGDLAYRLKKMGYNAFALKNPTLTA</sequence>
<dbReference type="AlphaFoldDB" id="A0A650CVC1"/>
<keyword evidence="7 11" id="KW-0694">RNA-binding</keyword>
<evidence type="ECO:0000313" key="18">
    <source>
        <dbReference type="Proteomes" id="UP000474054"/>
    </source>
</evidence>
<evidence type="ECO:0000256" key="6">
    <source>
        <dbReference type="ARBA" id="ARBA00022840"/>
    </source>
</evidence>
<keyword evidence="17" id="KW-1185">Reference proteome</keyword>
<evidence type="ECO:0000259" key="14">
    <source>
        <dbReference type="PROSITE" id="PS51165"/>
    </source>
</evidence>
<dbReference type="Proteomes" id="UP000474054">
    <property type="component" value="Unassembled WGS sequence"/>
</dbReference>
<dbReference type="GO" id="GO:0140741">
    <property type="term" value="F:tRNA-uracil-4 sulfurtransferase activity"/>
    <property type="evidence" value="ECO:0007669"/>
    <property type="project" value="UniProtKB-EC"/>
</dbReference>
<feature type="binding site" evidence="11">
    <location>
        <position position="278"/>
    </location>
    <ligand>
        <name>ATP</name>
        <dbReference type="ChEBI" id="CHEBI:30616"/>
    </ligand>
</feature>
<name>A0A650CVC1_ACIAM</name>
<dbReference type="SUPFAM" id="SSF52402">
    <property type="entry name" value="Adenine nucleotide alpha hydrolases-like"/>
    <property type="match status" value="1"/>
</dbReference>
<evidence type="ECO:0000256" key="8">
    <source>
        <dbReference type="ARBA" id="ARBA00022977"/>
    </source>
</evidence>
<dbReference type="GO" id="GO:0005829">
    <property type="term" value="C:cytosol"/>
    <property type="evidence" value="ECO:0007669"/>
    <property type="project" value="TreeGrafter"/>
</dbReference>
<evidence type="ECO:0000313" key="15">
    <source>
        <dbReference type="EMBL" id="MQL55590.1"/>
    </source>
</evidence>
<dbReference type="EMBL" id="WHYS01000002">
    <property type="protein sequence ID" value="MQL55590.1"/>
    <property type="molecule type" value="Genomic_DNA"/>
</dbReference>
<dbReference type="Gene3D" id="3.40.50.620">
    <property type="entry name" value="HUPs"/>
    <property type="match status" value="1"/>
</dbReference>
<dbReference type="Pfam" id="PF00581">
    <property type="entry name" value="Rhodanese"/>
    <property type="match status" value="1"/>
</dbReference>
<dbReference type="InterPro" id="IPR004114">
    <property type="entry name" value="THUMP_dom"/>
</dbReference>
<evidence type="ECO:0000259" key="13">
    <source>
        <dbReference type="PROSITE" id="PS50206"/>
    </source>
</evidence>
<dbReference type="GO" id="GO:0004810">
    <property type="term" value="F:CCA tRNA nucleotidyltransferase activity"/>
    <property type="evidence" value="ECO:0007669"/>
    <property type="project" value="InterPro"/>
</dbReference>
<keyword evidence="8 11" id="KW-0784">Thiamine biosynthesis</keyword>
<dbReference type="KEGG" id="aamb:D1866_07295"/>
<evidence type="ECO:0000256" key="12">
    <source>
        <dbReference type="SAM" id="Coils"/>
    </source>
</evidence>
<dbReference type="GeneID" id="42779531"/>
<comment type="caution">
    <text evidence="11">Lacks conserved residue(s) required for the propagation of feature annotation.</text>
</comment>
<evidence type="ECO:0000256" key="10">
    <source>
        <dbReference type="ARBA" id="ARBA00023284"/>
    </source>
</evidence>
<dbReference type="InterPro" id="IPR049961">
    <property type="entry name" value="ThiI_N"/>
</dbReference>
<dbReference type="UniPathway" id="UPA00060"/>
<proteinExistence type="inferred from homology"/>
<dbReference type="Pfam" id="PF02926">
    <property type="entry name" value="THUMP"/>
    <property type="match status" value="1"/>
</dbReference>
<dbReference type="Gene3D" id="3.30.2130.30">
    <property type="match status" value="1"/>
</dbReference>
<evidence type="ECO:0000256" key="7">
    <source>
        <dbReference type="ARBA" id="ARBA00022884"/>
    </source>
</evidence>
<keyword evidence="10" id="KW-0676">Redox-active center</keyword>
<keyword evidence="6 11" id="KW-0067">ATP-binding</keyword>
<dbReference type="SUPFAM" id="SSF52821">
    <property type="entry name" value="Rhodanese/Cell cycle control phosphatase"/>
    <property type="match status" value="1"/>
</dbReference>
<dbReference type="GO" id="GO:0000049">
    <property type="term" value="F:tRNA binding"/>
    <property type="evidence" value="ECO:0007669"/>
    <property type="project" value="UniProtKB-UniRule"/>
</dbReference>
<comment type="catalytic activity">
    <reaction evidence="11">
        <text>[ThiI sulfur-carrier protein]-S-sulfanyl-L-cysteine + a uridine in tRNA + 2 reduced [2Fe-2S]-[ferredoxin] + ATP + H(+) = [ThiI sulfur-carrier protein]-L-cysteine + a 4-thiouridine in tRNA + 2 oxidized [2Fe-2S]-[ferredoxin] + AMP + diphosphate</text>
        <dbReference type="Rhea" id="RHEA:24176"/>
        <dbReference type="Rhea" id="RHEA-COMP:10000"/>
        <dbReference type="Rhea" id="RHEA-COMP:10001"/>
        <dbReference type="Rhea" id="RHEA-COMP:13337"/>
        <dbReference type="Rhea" id="RHEA-COMP:13338"/>
        <dbReference type="Rhea" id="RHEA-COMP:13339"/>
        <dbReference type="Rhea" id="RHEA-COMP:13340"/>
        <dbReference type="ChEBI" id="CHEBI:15378"/>
        <dbReference type="ChEBI" id="CHEBI:29950"/>
        <dbReference type="ChEBI" id="CHEBI:30616"/>
        <dbReference type="ChEBI" id="CHEBI:33019"/>
        <dbReference type="ChEBI" id="CHEBI:33737"/>
        <dbReference type="ChEBI" id="CHEBI:33738"/>
        <dbReference type="ChEBI" id="CHEBI:61963"/>
        <dbReference type="ChEBI" id="CHEBI:65315"/>
        <dbReference type="ChEBI" id="CHEBI:136798"/>
        <dbReference type="ChEBI" id="CHEBI:456215"/>
        <dbReference type="EC" id="2.8.1.4"/>
    </reaction>
</comment>
<comment type="pathway">
    <text evidence="11">Cofactor biosynthesis; thiamine diphosphate biosynthesis.</text>
</comment>
<comment type="function">
    <text evidence="11">Catalyzes the ATP-dependent transfer of a sulfur to tRNA to produce 4-thiouridine in position 8 of tRNAs, which functions as a near-UV photosensor. Also catalyzes the transfer of sulfur to the sulfur carrier protein ThiS, forming ThiS-thiocarboxylate. This is a step in the synthesis of thiazole, in the thiamine biosynthesis pathway. The sulfur is donated as persulfide by IscS.</text>
</comment>
<feature type="coiled-coil region" evidence="12">
    <location>
        <begin position="348"/>
        <end position="375"/>
    </location>
</feature>
<evidence type="ECO:0000256" key="5">
    <source>
        <dbReference type="ARBA" id="ARBA00022741"/>
    </source>
</evidence>
<evidence type="ECO:0000256" key="11">
    <source>
        <dbReference type="HAMAP-Rule" id="MF_00021"/>
    </source>
</evidence>
<evidence type="ECO:0000256" key="4">
    <source>
        <dbReference type="ARBA" id="ARBA00022679"/>
    </source>
</evidence>
<keyword evidence="2 11" id="KW-0963">Cytoplasm</keyword>
<dbReference type="InterPro" id="IPR003720">
    <property type="entry name" value="tRNA_STrfase"/>
</dbReference>
<dbReference type="PANTHER" id="PTHR43209:SF1">
    <property type="entry name" value="TRNA SULFURTRANSFERASE"/>
    <property type="match status" value="1"/>
</dbReference>
<feature type="binding site" evidence="11">
    <location>
        <position position="256"/>
    </location>
    <ligand>
        <name>ATP</name>
        <dbReference type="ChEBI" id="CHEBI:30616"/>
    </ligand>
</feature>
<dbReference type="Proteomes" id="UP000426328">
    <property type="component" value="Chromosome"/>
</dbReference>
<evidence type="ECO:0000313" key="17">
    <source>
        <dbReference type="Proteomes" id="UP000426328"/>
    </source>
</evidence>
<dbReference type="RefSeq" id="WP_155861116.1">
    <property type="nucleotide sequence ID" value="NZ_CP045482.1"/>
</dbReference>
<dbReference type="GO" id="GO:0052837">
    <property type="term" value="P:thiazole biosynthetic process"/>
    <property type="evidence" value="ECO:0007669"/>
    <property type="project" value="TreeGrafter"/>
</dbReference>
<dbReference type="GO" id="GO:0005524">
    <property type="term" value="F:ATP binding"/>
    <property type="evidence" value="ECO:0007669"/>
    <property type="project" value="UniProtKB-UniRule"/>
</dbReference>
<dbReference type="SUPFAM" id="SSF143437">
    <property type="entry name" value="THUMP domain-like"/>
    <property type="match status" value="1"/>
</dbReference>
<dbReference type="CDD" id="cd00158">
    <property type="entry name" value="RHOD"/>
    <property type="match status" value="1"/>
</dbReference>
<comment type="subcellular location">
    <subcellularLocation>
        <location evidence="1 11">Cytoplasm</location>
    </subcellularLocation>
</comment>
<reference evidence="15 18" key="1">
    <citation type="submission" date="2019-10" db="EMBL/GenBank/DDBJ databases">
        <title>Comparative genomics of sulfur disproportionating microorganisms.</title>
        <authorList>
            <person name="Ward L.M."/>
            <person name="Bertran E."/>
            <person name="Johnston D."/>
        </authorList>
    </citation>
    <scope>NUCLEOTIDE SEQUENCE [LARGE SCALE GENOMIC DNA]</scope>
    <source>
        <strain evidence="15 18">DSM 3772</strain>
    </source>
</reference>
<keyword evidence="3 11" id="KW-0820">tRNA-binding</keyword>
<dbReference type="Pfam" id="PF22025">
    <property type="entry name" value="ThiI_fer"/>
    <property type="match status" value="1"/>
</dbReference>
<feature type="domain" description="Rhodanese" evidence="13">
    <location>
        <begin position="389"/>
        <end position="467"/>
    </location>
</feature>
<dbReference type="PROSITE" id="PS50206">
    <property type="entry name" value="RHODANESE_3"/>
    <property type="match status" value="1"/>
</dbReference>
<dbReference type="PANTHER" id="PTHR43209">
    <property type="entry name" value="TRNA SULFURTRANSFERASE"/>
    <property type="match status" value="1"/>
</dbReference>
<dbReference type="InterPro" id="IPR049962">
    <property type="entry name" value="THUMP_ThiI"/>
</dbReference>
<comment type="catalytic activity">
    <reaction evidence="11">
        <text>[ThiS sulfur-carrier protein]-C-terminal Gly-Gly-AMP + S-sulfanyl-L-cysteinyl-[cysteine desulfurase] + AH2 = [ThiS sulfur-carrier protein]-C-terminal-Gly-aminoethanethioate + L-cysteinyl-[cysteine desulfurase] + A + AMP + 2 H(+)</text>
        <dbReference type="Rhea" id="RHEA:43340"/>
        <dbReference type="Rhea" id="RHEA-COMP:12157"/>
        <dbReference type="Rhea" id="RHEA-COMP:12158"/>
        <dbReference type="Rhea" id="RHEA-COMP:12910"/>
        <dbReference type="Rhea" id="RHEA-COMP:19908"/>
        <dbReference type="ChEBI" id="CHEBI:13193"/>
        <dbReference type="ChEBI" id="CHEBI:15378"/>
        <dbReference type="ChEBI" id="CHEBI:17499"/>
        <dbReference type="ChEBI" id="CHEBI:29950"/>
        <dbReference type="ChEBI" id="CHEBI:61963"/>
        <dbReference type="ChEBI" id="CHEBI:90618"/>
        <dbReference type="ChEBI" id="CHEBI:232372"/>
        <dbReference type="ChEBI" id="CHEBI:456215"/>
    </reaction>
</comment>
<dbReference type="CDD" id="cd11716">
    <property type="entry name" value="THUMP_ThiI"/>
    <property type="match status" value="1"/>
</dbReference>
<dbReference type="SMART" id="SM00450">
    <property type="entry name" value="RHOD"/>
    <property type="match status" value="1"/>
</dbReference>